<feature type="signal peptide" evidence="4">
    <location>
        <begin position="1"/>
        <end position="24"/>
    </location>
</feature>
<dbReference type="Gene3D" id="1.20.1420.20">
    <property type="entry name" value="M75 peptidase, HXXE motif"/>
    <property type="match status" value="1"/>
</dbReference>
<comment type="similarity">
    <text evidence="2">Belongs to the EfeM/EfeO family.</text>
</comment>
<comment type="subcellular location">
    <subcellularLocation>
        <location evidence="1">Cell envelope</location>
    </subcellularLocation>
</comment>
<proteinExistence type="inferred from homology"/>
<sequence length="392" mass="41609">MRHLRVAGPVPRAALALAAVLAVAAPTTARPPQPPTTVEISPGACGTPWPHPHPGTQTFVLHNTSATATEARLVDRAGAVHAEAEALAPGTHRQLRARLGPGSYAFVCLPDDADAVTGPTVRITAPVRGSGGGPAAVPVRLDDLIPPALDYQRWIGARMDGLVTATDALRAAVDSGDTAAARAAWLPAHLDYERMGAAYGAFGDAGRAVDGTTAGLPGGVRDPGFTGFHRVEHGLWHGEHGPDLRRAAHRLDTDVRTLRATWEQSRMDPAQLGLRAHEILEDTLEHELTGRTDYGSGSTLATARANLDGTRAVLDRLRPLLRGRYPGLDGLDRRIARAGALLDRQGPRPGHPRWTPLARLARTDRERLDAAVADLVERLAPVAALCEPRRAP</sequence>
<dbReference type="InterPro" id="IPR050894">
    <property type="entry name" value="EfeM/EfeO_iron_uptake"/>
</dbReference>
<reference evidence="7" key="1">
    <citation type="journal article" date="2019" name="Int. J. Syst. Evol. Microbiol.">
        <title>The Global Catalogue of Microorganisms (GCM) 10K type strain sequencing project: providing services to taxonomists for standard genome sequencing and annotation.</title>
        <authorList>
            <consortium name="The Broad Institute Genomics Platform"/>
            <consortium name="The Broad Institute Genome Sequencing Center for Infectious Disease"/>
            <person name="Wu L."/>
            <person name="Ma J."/>
        </authorList>
    </citation>
    <scope>NUCLEOTIDE SEQUENCE [LARGE SCALE GENOMIC DNA]</scope>
    <source>
        <strain evidence="7">JCM 4565</strain>
    </source>
</reference>
<dbReference type="Pfam" id="PF09375">
    <property type="entry name" value="Peptidase_M75"/>
    <property type="match status" value="1"/>
</dbReference>
<feature type="domain" description="Imelysin-like" evidence="5">
    <location>
        <begin position="151"/>
        <end position="380"/>
    </location>
</feature>
<feature type="chain" id="PRO_5046460840" evidence="4">
    <location>
        <begin position="25"/>
        <end position="392"/>
    </location>
</feature>
<evidence type="ECO:0000256" key="4">
    <source>
        <dbReference type="SAM" id="SignalP"/>
    </source>
</evidence>
<protein>
    <submittedName>
        <fullName evidence="6">EfeM/EfeO family lipoprotein</fullName>
    </submittedName>
</protein>
<keyword evidence="3 4" id="KW-0732">Signal</keyword>
<dbReference type="CDD" id="cd14656">
    <property type="entry name" value="Imelysin-like_EfeO"/>
    <property type="match status" value="1"/>
</dbReference>
<dbReference type="InterPro" id="IPR018976">
    <property type="entry name" value="Imelysin-like"/>
</dbReference>
<keyword evidence="7" id="KW-1185">Reference proteome</keyword>
<evidence type="ECO:0000256" key="1">
    <source>
        <dbReference type="ARBA" id="ARBA00004196"/>
    </source>
</evidence>
<dbReference type="InterPro" id="IPR038352">
    <property type="entry name" value="Imelysin_sf"/>
</dbReference>
<comment type="caution">
    <text evidence="6">The sequence shown here is derived from an EMBL/GenBank/DDBJ whole genome shotgun (WGS) entry which is preliminary data.</text>
</comment>
<gene>
    <name evidence="6" type="ORF">GCM10010319_55250</name>
</gene>
<evidence type="ECO:0000256" key="2">
    <source>
        <dbReference type="ARBA" id="ARBA00005989"/>
    </source>
</evidence>
<dbReference type="Proteomes" id="UP001500063">
    <property type="component" value="Unassembled WGS sequence"/>
</dbReference>
<organism evidence="6 7">
    <name type="scientific">Streptomyces blastmyceticus</name>
    <dbReference type="NCBI Taxonomy" id="68180"/>
    <lineage>
        <taxon>Bacteria</taxon>
        <taxon>Bacillati</taxon>
        <taxon>Actinomycetota</taxon>
        <taxon>Actinomycetes</taxon>
        <taxon>Kitasatosporales</taxon>
        <taxon>Streptomycetaceae</taxon>
        <taxon>Streptomyces</taxon>
    </lineage>
</organism>
<dbReference type="EMBL" id="BAAABW010000026">
    <property type="protein sequence ID" value="GAA0370224.1"/>
    <property type="molecule type" value="Genomic_DNA"/>
</dbReference>
<evidence type="ECO:0000313" key="7">
    <source>
        <dbReference type="Proteomes" id="UP001500063"/>
    </source>
</evidence>
<evidence type="ECO:0000259" key="5">
    <source>
        <dbReference type="Pfam" id="PF09375"/>
    </source>
</evidence>
<evidence type="ECO:0000313" key="6">
    <source>
        <dbReference type="EMBL" id="GAA0370224.1"/>
    </source>
</evidence>
<dbReference type="InterPro" id="IPR034981">
    <property type="entry name" value="Imelysin-like_EfeO/Algp7"/>
</dbReference>
<accession>A0ABP3HJ91</accession>
<name>A0ABP3HJ91_9ACTN</name>
<evidence type="ECO:0000256" key="3">
    <source>
        <dbReference type="ARBA" id="ARBA00022729"/>
    </source>
</evidence>
<dbReference type="PANTHER" id="PTHR39192">
    <property type="entry name" value="IRON UPTAKE SYSTEM COMPONENT EFEO"/>
    <property type="match status" value="1"/>
</dbReference>
<keyword evidence="6" id="KW-0449">Lipoprotein</keyword>
<dbReference type="PANTHER" id="PTHR39192:SF1">
    <property type="entry name" value="IRON UPTAKE SYSTEM COMPONENT EFEO"/>
    <property type="match status" value="1"/>
</dbReference>